<protein>
    <submittedName>
        <fullName evidence="2">Uncharacterized protein</fullName>
    </submittedName>
</protein>
<dbReference type="Proteomes" id="UP000019365">
    <property type="component" value="Unassembled WGS sequence"/>
</dbReference>
<evidence type="ECO:0000256" key="1">
    <source>
        <dbReference type="SAM" id="SignalP"/>
    </source>
</evidence>
<evidence type="ECO:0000313" key="2">
    <source>
        <dbReference type="EMBL" id="EWM52922.1"/>
    </source>
</evidence>
<keyword evidence="1" id="KW-0732">Signal</keyword>
<gene>
    <name evidence="2" type="ORF">RF007C_15015</name>
</gene>
<keyword evidence="3" id="KW-1185">Reference proteome</keyword>
<feature type="signal peptide" evidence="1">
    <location>
        <begin position="1"/>
        <end position="28"/>
    </location>
</feature>
<sequence>MKNPIKKTLGAVLTAVTLSACVVLPASVDQPFSKISLATPITAEAADSAMLAEGIVNVEVAKMYDKNFKPFPTANVLKDTHVAILDVKGNYYKVSDAYGGMYMKIKEIKLCTKAKKSYEVLGEYNPNGKEFKTTSWQPLRKSADNGAQVIGAFGKGTVLSGRRVYIVDPKADKVFKTEYIKTDDYVNHLGEPVQGYVKAVSL</sequence>
<comment type="caution">
    <text evidence="2">The sequence shown here is derived from an EMBL/GenBank/DDBJ whole genome shotgun (WGS) entry which is preliminary data.</text>
</comment>
<dbReference type="PROSITE" id="PS51257">
    <property type="entry name" value="PROKAR_LIPOPROTEIN"/>
    <property type="match status" value="1"/>
</dbReference>
<dbReference type="EMBL" id="ATAX01000028">
    <property type="protein sequence ID" value="EWM52922.1"/>
    <property type="molecule type" value="Genomic_DNA"/>
</dbReference>
<dbReference type="PATRIC" id="fig|1341157.4.peg.2400"/>
<organism evidence="2 3">
    <name type="scientific">Ruminococcus flavefaciens 007c</name>
    <dbReference type="NCBI Taxonomy" id="1341157"/>
    <lineage>
        <taxon>Bacteria</taxon>
        <taxon>Bacillati</taxon>
        <taxon>Bacillota</taxon>
        <taxon>Clostridia</taxon>
        <taxon>Eubacteriales</taxon>
        <taxon>Oscillospiraceae</taxon>
        <taxon>Ruminococcus</taxon>
    </lineage>
</organism>
<dbReference type="AlphaFoldDB" id="W7UWZ4"/>
<proteinExistence type="predicted"/>
<feature type="chain" id="PRO_5004905135" evidence="1">
    <location>
        <begin position="29"/>
        <end position="202"/>
    </location>
</feature>
<reference evidence="2 3" key="1">
    <citation type="journal article" date="2014" name="PLoS ONE">
        <title>Rumen cellulosomics: divergent fiber-degrading strategies revealed by comparative genome-wide analysis of six ruminococcal strains.</title>
        <authorList>
            <person name="Dassa B."/>
            <person name="Borovok I."/>
            <person name="Ruimy-Israeli V."/>
            <person name="Lamed R."/>
            <person name="Flint H.J."/>
            <person name="Duncan S.H."/>
            <person name="Henrissat B."/>
            <person name="Coutinho P."/>
            <person name="Morrison M."/>
            <person name="Mosoni P."/>
            <person name="Yeoman C.J."/>
            <person name="White B.A."/>
            <person name="Bayer E.A."/>
        </authorList>
    </citation>
    <scope>NUCLEOTIDE SEQUENCE [LARGE SCALE GENOMIC DNA]</scope>
    <source>
        <strain evidence="2 3">007c</strain>
    </source>
</reference>
<accession>W7UWZ4</accession>
<evidence type="ECO:0000313" key="3">
    <source>
        <dbReference type="Proteomes" id="UP000019365"/>
    </source>
</evidence>
<name>W7UWZ4_RUMFL</name>
<dbReference type="RefSeq" id="WP_037300057.1">
    <property type="nucleotide sequence ID" value="NZ_ATAX01000028.1"/>
</dbReference>